<dbReference type="EMBL" id="CADEAL010001167">
    <property type="protein sequence ID" value="CAB1429754.1"/>
    <property type="molecule type" value="Genomic_DNA"/>
</dbReference>
<feature type="region of interest" description="Disordered" evidence="1">
    <location>
        <begin position="1"/>
        <end position="148"/>
    </location>
</feature>
<evidence type="ECO:0000313" key="2">
    <source>
        <dbReference type="EMBL" id="CAB1429754.1"/>
    </source>
</evidence>
<gene>
    <name evidence="2" type="ORF">PLEPLA_LOCUS17734</name>
</gene>
<accession>A0A9N7YMN8</accession>
<feature type="compositionally biased region" description="Acidic residues" evidence="1">
    <location>
        <begin position="112"/>
        <end position="122"/>
    </location>
</feature>
<sequence length="148" mass="16944">CSGWRQLVGLRPRFHLQTTQRRREEGEGIRERRQGGRGGGEEEEEEEEEEEDRIRTPDSKLQMPPVVNYNFMTSSSKTGPAGGEGGGREGHKMAAEKWPPVQSGVTSRDPRQEEEEEEEEEQGGVYVGRSPSHPIQQPRRRRMNLNYL</sequence>
<feature type="compositionally biased region" description="Basic and acidic residues" evidence="1">
    <location>
        <begin position="21"/>
        <end position="34"/>
    </location>
</feature>
<protein>
    <submittedName>
        <fullName evidence="2">Uncharacterized protein</fullName>
    </submittedName>
</protein>
<dbReference type="Proteomes" id="UP001153269">
    <property type="component" value="Unassembled WGS sequence"/>
</dbReference>
<dbReference type="AlphaFoldDB" id="A0A9N7YMN8"/>
<organism evidence="2 3">
    <name type="scientific">Pleuronectes platessa</name>
    <name type="common">European plaice</name>
    <dbReference type="NCBI Taxonomy" id="8262"/>
    <lineage>
        <taxon>Eukaryota</taxon>
        <taxon>Metazoa</taxon>
        <taxon>Chordata</taxon>
        <taxon>Craniata</taxon>
        <taxon>Vertebrata</taxon>
        <taxon>Euteleostomi</taxon>
        <taxon>Actinopterygii</taxon>
        <taxon>Neopterygii</taxon>
        <taxon>Teleostei</taxon>
        <taxon>Neoteleostei</taxon>
        <taxon>Acanthomorphata</taxon>
        <taxon>Carangaria</taxon>
        <taxon>Pleuronectiformes</taxon>
        <taxon>Pleuronectoidei</taxon>
        <taxon>Pleuronectidae</taxon>
        <taxon>Pleuronectes</taxon>
    </lineage>
</organism>
<feature type="compositionally biased region" description="Acidic residues" evidence="1">
    <location>
        <begin position="41"/>
        <end position="51"/>
    </location>
</feature>
<feature type="compositionally biased region" description="Basic and acidic residues" evidence="1">
    <location>
        <begin position="86"/>
        <end position="95"/>
    </location>
</feature>
<comment type="caution">
    <text evidence="2">The sequence shown here is derived from an EMBL/GenBank/DDBJ whole genome shotgun (WGS) entry which is preliminary data.</text>
</comment>
<evidence type="ECO:0000256" key="1">
    <source>
        <dbReference type="SAM" id="MobiDB-lite"/>
    </source>
</evidence>
<keyword evidence="3" id="KW-1185">Reference proteome</keyword>
<feature type="compositionally biased region" description="Basic residues" evidence="1">
    <location>
        <begin position="138"/>
        <end position="148"/>
    </location>
</feature>
<evidence type="ECO:0000313" key="3">
    <source>
        <dbReference type="Proteomes" id="UP001153269"/>
    </source>
</evidence>
<proteinExistence type="predicted"/>
<reference evidence="2" key="1">
    <citation type="submission" date="2020-03" db="EMBL/GenBank/DDBJ databases">
        <authorList>
            <person name="Weist P."/>
        </authorList>
    </citation>
    <scope>NUCLEOTIDE SEQUENCE</scope>
</reference>
<feature type="non-terminal residue" evidence="2">
    <location>
        <position position="148"/>
    </location>
</feature>
<name>A0A9N7YMN8_PLEPL</name>